<dbReference type="OrthoDB" id="188002at2157"/>
<dbReference type="Proteomes" id="UP000466535">
    <property type="component" value="Unassembled WGS sequence"/>
</dbReference>
<protein>
    <submittedName>
        <fullName evidence="1">Rubrerythrin family protein</fullName>
    </submittedName>
</protein>
<comment type="caution">
    <text evidence="1">The sequence shown here is derived from an EMBL/GenBank/DDBJ whole genome shotgun (WGS) entry which is preliminary data.</text>
</comment>
<evidence type="ECO:0000313" key="2">
    <source>
        <dbReference type="Proteomes" id="UP000466535"/>
    </source>
</evidence>
<accession>A0A6B0T1I1</accession>
<gene>
    <name evidence="1" type="ORF">GRX03_00485</name>
</gene>
<dbReference type="AlphaFoldDB" id="A0A6B0T1I1"/>
<proteinExistence type="predicted"/>
<reference evidence="1 2" key="1">
    <citation type="submission" date="2019-12" db="EMBL/GenBank/DDBJ databases">
        <title>Isolation and characterization of three novel carbon monoxide-oxidizing members of Halobacteria from salione crusts and soils.</title>
        <authorList>
            <person name="Myers M.R."/>
            <person name="King G.M."/>
        </authorList>
    </citation>
    <scope>NUCLEOTIDE SEQUENCE [LARGE SCALE GENOMIC DNA]</scope>
    <source>
        <strain evidence="1 2">WSH3</strain>
    </source>
</reference>
<evidence type="ECO:0000313" key="1">
    <source>
        <dbReference type="EMBL" id="MXR50086.1"/>
    </source>
</evidence>
<dbReference type="EMBL" id="WUUT01000001">
    <property type="protein sequence ID" value="MXR50086.1"/>
    <property type="molecule type" value="Genomic_DNA"/>
</dbReference>
<sequence>MDSAELLDTLEQELQTELSRLGSSKSLYADTEGEMDADPILRAAADSAATAIETFEGWEGEVFADAAEYLREQYADLVDELGEHEAGDPPAVVEALGDAEGEIERLGATVGWSLVVERKSTQSSGYFTGQAQPGTASTFRSFGDDYEAIREAALDAIDDACDSDEEYEQAEDGATAVIEAAYDEYFETLESLGMNPKPVC</sequence>
<name>A0A6B0T1I1_9EURY</name>
<dbReference type="RefSeq" id="WP_159762249.1">
    <property type="nucleotide sequence ID" value="NZ_WUUT01000001.1"/>
</dbReference>
<keyword evidence="2" id="KW-1185">Reference proteome</keyword>
<organism evidence="1 2">
    <name type="scientific">Halovenus carboxidivorans</name>
    <dbReference type="NCBI Taxonomy" id="2692199"/>
    <lineage>
        <taxon>Archaea</taxon>
        <taxon>Methanobacteriati</taxon>
        <taxon>Methanobacteriota</taxon>
        <taxon>Stenosarchaea group</taxon>
        <taxon>Halobacteria</taxon>
        <taxon>Halobacteriales</taxon>
        <taxon>Haloarculaceae</taxon>
        <taxon>Halovenus</taxon>
    </lineage>
</organism>